<evidence type="ECO:0000259" key="1">
    <source>
        <dbReference type="Pfam" id="PF13581"/>
    </source>
</evidence>
<dbReference type="Proteomes" id="UP000662074">
    <property type="component" value="Unassembled WGS sequence"/>
</dbReference>
<evidence type="ECO:0000313" key="3">
    <source>
        <dbReference type="Proteomes" id="UP000662074"/>
    </source>
</evidence>
<dbReference type="AlphaFoldDB" id="A0A917J5V0"/>
<organism evidence="2 3">
    <name type="scientific">Mucilaginibacter galii</name>
    <dbReference type="NCBI Taxonomy" id="2005073"/>
    <lineage>
        <taxon>Bacteria</taxon>
        <taxon>Pseudomonadati</taxon>
        <taxon>Bacteroidota</taxon>
        <taxon>Sphingobacteriia</taxon>
        <taxon>Sphingobacteriales</taxon>
        <taxon>Sphingobacteriaceae</taxon>
        <taxon>Mucilaginibacter</taxon>
    </lineage>
</organism>
<evidence type="ECO:0000313" key="2">
    <source>
        <dbReference type="EMBL" id="GGI49735.1"/>
    </source>
</evidence>
<dbReference type="Gene3D" id="3.30.565.10">
    <property type="entry name" value="Histidine kinase-like ATPase, C-terminal domain"/>
    <property type="match status" value="1"/>
</dbReference>
<dbReference type="InterPro" id="IPR003594">
    <property type="entry name" value="HATPase_dom"/>
</dbReference>
<dbReference type="InterPro" id="IPR036890">
    <property type="entry name" value="HATPase_C_sf"/>
</dbReference>
<keyword evidence="3" id="KW-1185">Reference proteome</keyword>
<dbReference type="RefSeq" id="WP_188414240.1">
    <property type="nucleotide sequence ID" value="NZ_BMDO01000001.1"/>
</dbReference>
<sequence>MTATHVFTFDNRPENITRCSRTILAYLEPLLTEHGQSRALLLRAKFIVGELLNNAVKHSGTEKTDIEVNLGEKVLTINKIDTGAPFNLVSKIEKQDAQLIVSSDVMHLLYAIKKDENSVSFFCKENLTFELDVNKLAEHLGLLIITKAADEFTYHYHQPTNIFTVKLNLSR</sequence>
<dbReference type="EMBL" id="BMDO01000001">
    <property type="protein sequence ID" value="GGI49735.1"/>
    <property type="molecule type" value="Genomic_DNA"/>
</dbReference>
<accession>A0A917J5V0</accession>
<protein>
    <recommendedName>
        <fullName evidence="1">Histidine kinase/HSP90-like ATPase domain-containing protein</fullName>
    </recommendedName>
</protein>
<comment type="caution">
    <text evidence="2">The sequence shown here is derived from an EMBL/GenBank/DDBJ whole genome shotgun (WGS) entry which is preliminary data.</text>
</comment>
<dbReference type="Pfam" id="PF13581">
    <property type="entry name" value="HATPase_c_2"/>
    <property type="match status" value="1"/>
</dbReference>
<feature type="domain" description="Histidine kinase/HSP90-like ATPase" evidence="1">
    <location>
        <begin position="21"/>
        <end position="161"/>
    </location>
</feature>
<gene>
    <name evidence="2" type="ORF">GCM10011425_09470</name>
</gene>
<reference evidence="2" key="1">
    <citation type="journal article" date="2014" name="Int. J. Syst. Evol. Microbiol.">
        <title>Complete genome sequence of Corynebacterium casei LMG S-19264T (=DSM 44701T), isolated from a smear-ripened cheese.</title>
        <authorList>
            <consortium name="US DOE Joint Genome Institute (JGI-PGF)"/>
            <person name="Walter F."/>
            <person name="Albersmeier A."/>
            <person name="Kalinowski J."/>
            <person name="Ruckert C."/>
        </authorList>
    </citation>
    <scope>NUCLEOTIDE SEQUENCE</scope>
    <source>
        <strain evidence="2">CCM 8711</strain>
    </source>
</reference>
<name>A0A917J5V0_9SPHI</name>
<proteinExistence type="predicted"/>
<reference evidence="2" key="2">
    <citation type="submission" date="2020-09" db="EMBL/GenBank/DDBJ databases">
        <authorList>
            <person name="Sun Q."/>
            <person name="Sedlacek I."/>
        </authorList>
    </citation>
    <scope>NUCLEOTIDE SEQUENCE</scope>
    <source>
        <strain evidence="2">CCM 8711</strain>
    </source>
</reference>